<evidence type="ECO:0000313" key="2">
    <source>
        <dbReference type="Proteomes" id="UP001240639"/>
    </source>
</evidence>
<sequence>MTAASRTTLYSPQMLALAVELADISLDPHAPHSGEVRSRTCGSTLAIGCTIDGAGAISSIGMKVRACAVGQAAAAIFAGDAVGRNFADLEAAERSIAAWLSSGGELPDWPRLGMLEPALPHQGRHEAILLPWRAALDALSKETASR</sequence>
<accession>A0ABT9HQ14</accession>
<proteinExistence type="predicted"/>
<dbReference type="Gene3D" id="3.90.1010.10">
    <property type="match status" value="1"/>
</dbReference>
<organism evidence="1 2">
    <name type="scientific">Qipengyuania profundimaris</name>
    <dbReference type="NCBI Taxonomy" id="3067652"/>
    <lineage>
        <taxon>Bacteria</taxon>
        <taxon>Pseudomonadati</taxon>
        <taxon>Pseudomonadota</taxon>
        <taxon>Alphaproteobacteria</taxon>
        <taxon>Sphingomonadales</taxon>
        <taxon>Erythrobacteraceae</taxon>
        <taxon>Qipengyuania</taxon>
    </lineage>
</organism>
<name>A0ABT9HQ14_9SPHN</name>
<evidence type="ECO:0000313" key="1">
    <source>
        <dbReference type="EMBL" id="MDP4575243.1"/>
    </source>
</evidence>
<keyword evidence="2" id="KW-1185">Reference proteome</keyword>
<protein>
    <submittedName>
        <fullName evidence="1">Iron-sulfur cluster assembly scaffold protein</fullName>
    </submittedName>
</protein>
<gene>
    <name evidence="1" type="ORF">Q9K02_08860</name>
</gene>
<dbReference type="EMBL" id="JAVAIM010000001">
    <property type="protein sequence ID" value="MDP4575243.1"/>
    <property type="molecule type" value="Genomic_DNA"/>
</dbReference>
<dbReference type="Proteomes" id="UP001240639">
    <property type="component" value="Unassembled WGS sequence"/>
</dbReference>
<dbReference type="RefSeq" id="WP_305932567.1">
    <property type="nucleotide sequence ID" value="NZ_JAVAIM010000001.1"/>
</dbReference>
<comment type="caution">
    <text evidence="1">The sequence shown here is derived from an EMBL/GenBank/DDBJ whole genome shotgun (WGS) entry which is preliminary data.</text>
</comment>
<dbReference type="SUPFAM" id="SSF82649">
    <property type="entry name" value="SufE/NifU"/>
    <property type="match status" value="1"/>
</dbReference>
<reference evidence="1 2" key="1">
    <citation type="submission" date="2023-08" db="EMBL/GenBank/DDBJ databases">
        <title>genomic of G39.</title>
        <authorList>
            <person name="Wang Y."/>
        </authorList>
    </citation>
    <scope>NUCLEOTIDE SEQUENCE [LARGE SCALE GENOMIC DNA]</scope>
    <source>
        <strain evidence="1 2">G39</strain>
    </source>
</reference>